<protein>
    <submittedName>
        <fullName evidence="3">DNA processing protein DprA</fullName>
    </submittedName>
</protein>
<feature type="domain" description="Smf/DprA SLOG" evidence="2">
    <location>
        <begin position="82"/>
        <end position="301"/>
    </location>
</feature>
<dbReference type="NCBIfam" id="TIGR00732">
    <property type="entry name" value="dprA"/>
    <property type="match status" value="1"/>
</dbReference>
<comment type="similarity">
    <text evidence="1">Belongs to the DprA/Smf family.</text>
</comment>
<organism evidence="3 4">
    <name type="scientific">Nocardioides aquaticus</name>
    <dbReference type="NCBI Taxonomy" id="160826"/>
    <lineage>
        <taxon>Bacteria</taxon>
        <taxon>Bacillati</taxon>
        <taxon>Actinomycetota</taxon>
        <taxon>Actinomycetes</taxon>
        <taxon>Propionibacteriales</taxon>
        <taxon>Nocardioidaceae</taxon>
        <taxon>Nocardioides</taxon>
    </lineage>
</organism>
<name>A0ABX8EEX9_9ACTN</name>
<accession>A0ABX8EEX9</accession>
<dbReference type="SUPFAM" id="SSF102405">
    <property type="entry name" value="MCP/YpsA-like"/>
    <property type="match status" value="1"/>
</dbReference>
<evidence type="ECO:0000313" key="4">
    <source>
        <dbReference type="Proteomes" id="UP000679307"/>
    </source>
</evidence>
<dbReference type="Pfam" id="PF02481">
    <property type="entry name" value="DNA_processg_A"/>
    <property type="match status" value="1"/>
</dbReference>
<dbReference type="PANTHER" id="PTHR43022:SF1">
    <property type="entry name" value="PROTEIN SMF"/>
    <property type="match status" value="1"/>
</dbReference>
<gene>
    <name evidence="3" type="primary">dprA_1</name>
    <name evidence="3" type="ORF">ENKNEFLB_01409</name>
</gene>
<keyword evidence="4" id="KW-1185">Reference proteome</keyword>
<dbReference type="PANTHER" id="PTHR43022">
    <property type="entry name" value="PROTEIN SMF"/>
    <property type="match status" value="1"/>
</dbReference>
<dbReference type="EMBL" id="CP075371">
    <property type="protein sequence ID" value="QVT79029.1"/>
    <property type="molecule type" value="Genomic_DNA"/>
</dbReference>
<dbReference type="InterPro" id="IPR057666">
    <property type="entry name" value="DrpA_SLOG"/>
</dbReference>
<dbReference type="Proteomes" id="UP000679307">
    <property type="component" value="Chromosome"/>
</dbReference>
<proteinExistence type="inferred from homology"/>
<sequence length="386" mass="40344">MPGHVDEQERLARVALGRLTEPGDPRLLDLVAELGACRLRDALLDQRSQGAPDGLAIDASGRVGGCDPEADLERADRLGIRFVVPGDDEWPTALEDLRSVPALHARGGPPLGLWVRGPLDLRALESSVAVVGSRSATTYGTEVATDVAVRVARAGRVVVSGAAFGIDQAAHRGAFVGQGPTVAVLACGTDRDYPKAHRQLLAAIAAEGAVVSEAPLADDPTRVRFLARNRLIAALSQGTVVVEAAVRSGALNTSTWAERLRRVVMAVPGPVTSVQSQGVHQLLRRGEASLVTSGEDVLELVGAAGECLVPEPRAAPTRRDRLTARERQVLDGVPAGGPAPTDEVARAAGMGLLEVGSALRRMAAAGLVETAPEGWRLTVAARDDLR</sequence>
<evidence type="ECO:0000313" key="3">
    <source>
        <dbReference type="EMBL" id="QVT79029.1"/>
    </source>
</evidence>
<evidence type="ECO:0000259" key="2">
    <source>
        <dbReference type="Pfam" id="PF02481"/>
    </source>
</evidence>
<reference evidence="3 4" key="1">
    <citation type="submission" date="2021-05" db="EMBL/GenBank/DDBJ databases">
        <title>Complete genome of Nocardioides aquaticus KCTC 9944T isolated from meromictic and hypersaline Ekho Lake, Antarctica.</title>
        <authorList>
            <person name="Hwang K."/>
            <person name="Kim K.M."/>
            <person name="Choe H."/>
        </authorList>
    </citation>
    <scope>NUCLEOTIDE SEQUENCE [LARGE SCALE GENOMIC DNA]</scope>
    <source>
        <strain evidence="3 4">KCTC 9944</strain>
    </source>
</reference>
<dbReference type="Gene3D" id="3.40.50.450">
    <property type="match status" value="1"/>
</dbReference>
<evidence type="ECO:0000256" key="1">
    <source>
        <dbReference type="ARBA" id="ARBA00006525"/>
    </source>
</evidence>
<dbReference type="InterPro" id="IPR003488">
    <property type="entry name" value="DprA"/>
</dbReference>